<dbReference type="Gene3D" id="3.60.160.10">
    <property type="entry name" value="Mitochondrial biogenesis AIM24"/>
    <property type="match status" value="1"/>
</dbReference>
<dbReference type="RefSeq" id="WP_021660694.1">
    <property type="nucleotide sequence ID" value="NZ_FQVY01000002.1"/>
</dbReference>
<sequence length="227" mass="23719">MQYKIVGEPLPVVVCDLQPGETMITERGSMSWMSPNMKMETTSGGGLGKAFGRMFAGEAMFQNRYTAQGGAGMIAFASSFPGSIRAVPITPGNSMIVQKSGFLASESGVELSVHFKKKLGAGFFGGEGFIMQKLSGSGMAFVEIDGYAVEYELGPGQSIIVDTGNLAMMSETCSLDIQSVKGVKNVLFGGEGLFNTVITGPGKVTLQTMPVSGFAGALAPFMSSNSQ</sequence>
<dbReference type="EMBL" id="WWVX01000008">
    <property type="protein sequence ID" value="MZL70307.1"/>
    <property type="molecule type" value="Genomic_DNA"/>
</dbReference>
<dbReference type="InterPro" id="IPR016031">
    <property type="entry name" value="Trp_RNA-bd_attenuator-like_dom"/>
</dbReference>
<dbReference type="PANTHER" id="PTHR43657">
    <property type="entry name" value="TRYPTOPHAN RNA-BINDING ATTENUATOR PROTEIN-LIKE PROTEIN"/>
    <property type="match status" value="1"/>
</dbReference>
<dbReference type="EMBL" id="FQVY01000002">
    <property type="protein sequence ID" value="SHG18148.1"/>
    <property type="molecule type" value="Genomic_DNA"/>
</dbReference>
<dbReference type="InterPro" id="IPR036983">
    <property type="entry name" value="AIM24_sf"/>
</dbReference>
<organism evidence="2 3">
    <name type="scientific">Bittarella massiliensis</name>
    <name type="common">ex Durand et al. 2017</name>
    <dbReference type="NCBI Taxonomy" id="1720313"/>
    <lineage>
        <taxon>Bacteria</taxon>
        <taxon>Bacillati</taxon>
        <taxon>Bacillota</taxon>
        <taxon>Clostridia</taxon>
        <taxon>Eubacteriales</taxon>
        <taxon>Oscillospiraceae</taxon>
        <taxon>Bittarella (ex Durand et al. 2017)</taxon>
    </lineage>
</organism>
<dbReference type="Proteomes" id="UP000184089">
    <property type="component" value="Unassembled WGS sequence"/>
</dbReference>
<dbReference type="Pfam" id="PF01987">
    <property type="entry name" value="AIM24"/>
    <property type="match status" value="1"/>
</dbReference>
<keyword evidence="4" id="KW-1185">Reference proteome</keyword>
<reference evidence="1 4" key="3">
    <citation type="journal article" date="2019" name="Nat. Med.">
        <title>A library of human gut bacterial isolates paired with longitudinal multiomics data enables mechanistic microbiome research.</title>
        <authorList>
            <person name="Poyet M."/>
            <person name="Groussin M."/>
            <person name="Gibbons S.M."/>
            <person name="Avila-Pacheco J."/>
            <person name="Jiang X."/>
            <person name="Kearney S.M."/>
            <person name="Perrotta A.R."/>
            <person name="Berdy B."/>
            <person name="Zhao S."/>
            <person name="Lieberman T.D."/>
            <person name="Swanson P.K."/>
            <person name="Smith M."/>
            <person name="Roesemann S."/>
            <person name="Alexander J.E."/>
            <person name="Rich S.A."/>
            <person name="Livny J."/>
            <person name="Vlamakis H."/>
            <person name="Clish C."/>
            <person name="Bullock K."/>
            <person name="Deik A."/>
            <person name="Scott J."/>
            <person name="Pierce K.A."/>
            <person name="Xavier R.J."/>
            <person name="Alm E.J."/>
        </authorList>
    </citation>
    <scope>NUCLEOTIDE SEQUENCE [LARGE SCALE GENOMIC DNA]</scope>
    <source>
        <strain evidence="1 4">BIOML-A2</strain>
    </source>
</reference>
<dbReference type="NCBIfam" id="TIGR00266">
    <property type="entry name" value="TIGR00266 family protein"/>
    <property type="match status" value="1"/>
</dbReference>
<evidence type="ECO:0000313" key="3">
    <source>
        <dbReference type="Proteomes" id="UP000184089"/>
    </source>
</evidence>
<reference evidence="2" key="2">
    <citation type="submission" date="2016-11" db="EMBL/GenBank/DDBJ databases">
        <authorList>
            <person name="Varghese N."/>
            <person name="Submissions S."/>
        </authorList>
    </citation>
    <scope>NUCLEOTIDE SEQUENCE</scope>
    <source>
        <strain evidence="2">DSM 4029</strain>
    </source>
</reference>
<reference evidence="3" key="1">
    <citation type="submission" date="2016-11" db="EMBL/GenBank/DDBJ databases">
        <authorList>
            <person name="Jaros S."/>
            <person name="Januszkiewicz K."/>
            <person name="Wedrychowicz H."/>
        </authorList>
    </citation>
    <scope>NUCLEOTIDE SEQUENCE [LARGE SCALE GENOMIC DNA]</scope>
    <source>
        <strain evidence="3">DSM 4029</strain>
    </source>
</reference>
<dbReference type="AlphaFoldDB" id="A0AAQ1ME17"/>
<gene>
    <name evidence="1" type="ORF">GT747_11140</name>
    <name evidence="2" type="ORF">SAMN05444424_1773</name>
</gene>
<dbReference type="SUPFAM" id="SSF51219">
    <property type="entry name" value="TRAP-like"/>
    <property type="match status" value="1"/>
</dbReference>
<dbReference type="InterPro" id="IPR002838">
    <property type="entry name" value="AIM24"/>
</dbReference>
<dbReference type="PANTHER" id="PTHR43657:SF1">
    <property type="entry name" value="ALTERED INHERITANCE OF MITOCHONDRIA PROTEIN 24, MITOCHONDRIAL"/>
    <property type="match status" value="1"/>
</dbReference>
<evidence type="ECO:0000313" key="1">
    <source>
        <dbReference type="EMBL" id="MZL70307.1"/>
    </source>
</evidence>
<evidence type="ECO:0000313" key="2">
    <source>
        <dbReference type="EMBL" id="SHG18148.1"/>
    </source>
</evidence>
<evidence type="ECO:0000313" key="4">
    <source>
        <dbReference type="Proteomes" id="UP000474718"/>
    </source>
</evidence>
<comment type="caution">
    <text evidence="2">The sequence shown here is derived from an EMBL/GenBank/DDBJ whole genome shotgun (WGS) entry which is preliminary data.</text>
</comment>
<name>A0AAQ1ME17_9FIRM</name>
<accession>A0AAQ1ME17</accession>
<protein>
    <submittedName>
        <fullName evidence="2">TIGR00266 family protein</fullName>
    </submittedName>
</protein>
<proteinExistence type="predicted"/>
<dbReference type="Proteomes" id="UP000474718">
    <property type="component" value="Unassembled WGS sequence"/>
</dbReference>